<gene>
    <name evidence="2" type="ORF">GCM10009001_25790</name>
</gene>
<comment type="caution">
    <text evidence="2">The sequence shown here is derived from an EMBL/GenBank/DDBJ whole genome shotgun (WGS) entry which is preliminary data.</text>
</comment>
<proteinExistence type="predicted"/>
<evidence type="ECO:0000256" key="1">
    <source>
        <dbReference type="SAM" id="MobiDB-lite"/>
    </source>
</evidence>
<name>A0ABN1GA77_9BACI</name>
<organism evidence="2 3">
    <name type="scientific">Virgibacillus siamensis</name>
    <dbReference type="NCBI Taxonomy" id="480071"/>
    <lineage>
        <taxon>Bacteria</taxon>
        <taxon>Bacillati</taxon>
        <taxon>Bacillota</taxon>
        <taxon>Bacilli</taxon>
        <taxon>Bacillales</taxon>
        <taxon>Bacillaceae</taxon>
        <taxon>Virgibacillus</taxon>
    </lineage>
</organism>
<sequence length="71" mass="7868">MGETAEENAVPADEMGESAEETAPPLMKRVNPLKKLPPPLNKIPNSPNKTRESRAAPFCIEQFETTPNYDQ</sequence>
<accession>A0ABN1GA77</accession>
<evidence type="ECO:0000313" key="2">
    <source>
        <dbReference type="EMBL" id="GAA0607328.1"/>
    </source>
</evidence>
<dbReference type="Proteomes" id="UP001500866">
    <property type="component" value="Unassembled WGS sequence"/>
</dbReference>
<reference evidence="2 3" key="1">
    <citation type="journal article" date="2019" name="Int. J. Syst. Evol. Microbiol.">
        <title>The Global Catalogue of Microorganisms (GCM) 10K type strain sequencing project: providing services to taxonomists for standard genome sequencing and annotation.</title>
        <authorList>
            <consortium name="The Broad Institute Genomics Platform"/>
            <consortium name="The Broad Institute Genome Sequencing Center for Infectious Disease"/>
            <person name="Wu L."/>
            <person name="Ma J."/>
        </authorList>
    </citation>
    <scope>NUCLEOTIDE SEQUENCE [LARGE SCALE GENOMIC DNA]</scope>
    <source>
        <strain evidence="2 3">JCM 15395</strain>
    </source>
</reference>
<keyword evidence="3" id="KW-1185">Reference proteome</keyword>
<dbReference type="EMBL" id="BAAADS010000018">
    <property type="protein sequence ID" value="GAA0607328.1"/>
    <property type="molecule type" value="Genomic_DNA"/>
</dbReference>
<protein>
    <submittedName>
        <fullName evidence="2">Uncharacterized protein</fullName>
    </submittedName>
</protein>
<evidence type="ECO:0000313" key="3">
    <source>
        <dbReference type="Proteomes" id="UP001500866"/>
    </source>
</evidence>
<feature type="region of interest" description="Disordered" evidence="1">
    <location>
        <begin position="1"/>
        <end position="71"/>
    </location>
</feature>